<keyword evidence="5 12" id="KW-0812">Transmembrane</keyword>
<evidence type="ECO:0000313" key="14">
    <source>
        <dbReference type="Proteomes" id="UP000838412"/>
    </source>
</evidence>
<evidence type="ECO:0000256" key="1">
    <source>
        <dbReference type="ARBA" id="ARBA00004651"/>
    </source>
</evidence>
<evidence type="ECO:0000256" key="7">
    <source>
        <dbReference type="ARBA" id="ARBA00022989"/>
    </source>
</evidence>
<feature type="transmembrane region" description="Helical" evidence="12">
    <location>
        <begin position="453"/>
        <end position="471"/>
    </location>
</feature>
<feature type="transmembrane region" description="Helical" evidence="12">
    <location>
        <begin position="565"/>
        <end position="590"/>
    </location>
</feature>
<sequence>MPAMLDAPLKPYQHHNARRVEPRPMEQLQKTRIPTRTQQVLQDFQDQDMMFERNKSVYSKSQHVIPNANGMVERTRTYARYQRDNPDQDLTERASQASSVCSNKELFASRRSSAVSSRRSSVSEEYCGQADEEREPTPNQNIIPNGTLVTEEDGTGADEDMASLSDDKWMLLRMFGALYGLLMFAVGAMLPAAQLFSSDISQATVEAFYLYLFLVGALWMGAVHACSIMAARGGGTVDKPDSTVNTYLTGAASFFGFCTILISAFKFGTYVYSDANDDSDGACENIILAVTPVSEAVFTLFLVHHLWHHAWSNRTRRGKFHVLTSFGVMHTVATCGCAWIRTVIVEAWIDVKRLTPDDTPSHAPPTDVPAAFGASNCSVNGSGLPVEAVTTFAMNASTATPAAVVRRSVEDEVEVFNITEAANTTNVSEASMDCLRERAFLTTLDPVLYPSNVEFYILSVGLILILWSKMADVNEAPQNPPRRWSMEKSNGGTVLSFLLFVVTICVIVLYHNDARPGSAAFVVYYAHRIVLLLTMTMACVFTCVRRRRAVEKGGWALDPDRDNRLGMIIILLCVTTIYFRDLLTVVAAIFLNQPELIPGIVLMEALLDVALVTTQSAVVLDTLSRVPPTADFCPDLTRQAVVFLVLCNASLFAVCTNDAKDDGTDLVQIEYFGVITWSVLRNVVQPFVIFYRFYCSVSFMEVWLRG</sequence>
<keyword evidence="10" id="KW-0407">Ion channel</keyword>
<evidence type="ECO:0000256" key="10">
    <source>
        <dbReference type="ARBA" id="ARBA00023303"/>
    </source>
</evidence>
<keyword evidence="6" id="KW-0375">Hydrogen ion transport</keyword>
<dbReference type="InterPro" id="IPR004878">
    <property type="entry name" value="Otopetrin"/>
</dbReference>
<evidence type="ECO:0000256" key="9">
    <source>
        <dbReference type="ARBA" id="ARBA00023136"/>
    </source>
</evidence>
<evidence type="ECO:0000256" key="3">
    <source>
        <dbReference type="ARBA" id="ARBA00022448"/>
    </source>
</evidence>
<evidence type="ECO:0000313" key="13">
    <source>
        <dbReference type="EMBL" id="CAH1254127.1"/>
    </source>
</evidence>
<dbReference type="Pfam" id="PF03189">
    <property type="entry name" value="Otopetrin"/>
    <property type="match status" value="1"/>
</dbReference>
<feature type="transmembrane region" description="Helical" evidence="12">
    <location>
        <begin position="243"/>
        <end position="265"/>
    </location>
</feature>
<dbReference type="GO" id="GO:0015252">
    <property type="term" value="F:proton channel activity"/>
    <property type="evidence" value="ECO:0007669"/>
    <property type="project" value="InterPro"/>
</dbReference>
<proteinExistence type="inferred from homology"/>
<feature type="transmembrane region" description="Helical" evidence="12">
    <location>
        <begin position="171"/>
        <end position="196"/>
    </location>
</feature>
<keyword evidence="14" id="KW-1185">Reference proteome</keyword>
<gene>
    <name evidence="13" type="primary">OTOP2</name>
    <name evidence="13" type="ORF">BLAG_LOCUS13656</name>
</gene>
<feature type="region of interest" description="Disordered" evidence="11">
    <location>
        <begin position="128"/>
        <end position="154"/>
    </location>
</feature>
<keyword evidence="9 12" id="KW-0472">Membrane</keyword>
<comment type="subcellular location">
    <subcellularLocation>
        <location evidence="1">Cell membrane</location>
        <topology evidence="1">Multi-pass membrane protein</topology>
    </subcellularLocation>
</comment>
<evidence type="ECO:0000256" key="8">
    <source>
        <dbReference type="ARBA" id="ARBA00023065"/>
    </source>
</evidence>
<organism evidence="13 14">
    <name type="scientific">Branchiostoma lanceolatum</name>
    <name type="common">Common lancelet</name>
    <name type="synonym">Amphioxus lanceolatum</name>
    <dbReference type="NCBI Taxonomy" id="7740"/>
    <lineage>
        <taxon>Eukaryota</taxon>
        <taxon>Metazoa</taxon>
        <taxon>Chordata</taxon>
        <taxon>Cephalochordata</taxon>
        <taxon>Leptocardii</taxon>
        <taxon>Amphioxiformes</taxon>
        <taxon>Branchiostomatidae</taxon>
        <taxon>Branchiostoma</taxon>
    </lineage>
</organism>
<dbReference type="PANTHER" id="PTHR21522">
    <property type="entry name" value="PROTON CHANNEL OTOP"/>
    <property type="match status" value="1"/>
</dbReference>
<accession>A0A8J9ZIM9</accession>
<reference evidence="13" key="1">
    <citation type="submission" date="2022-01" db="EMBL/GenBank/DDBJ databases">
        <authorList>
            <person name="Braso-Vives M."/>
        </authorList>
    </citation>
    <scope>NUCLEOTIDE SEQUENCE</scope>
</reference>
<dbReference type="AlphaFoldDB" id="A0A8J9ZIM9"/>
<feature type="transmembrane region" description="Helical" evidence="12">
    <location>
        <begin position="320"/>
        <end position="344"/>
    </location>
</feature>
<evidence type="ECO:0000256" key="2">
    <source>
        <dbReference type="ARBA" id="ARBA00006513"/>
    </source>
</evidence>
<evidence type="ECO:0000256" key="6">
    <source>
        <dbReference type="ARBA" id="ARBA00022781"/>
    </source>
</evidence>
<keyword evidence="4" id="KW-1003">Cell membrane</keyword>
<evidence type="ECO:0000256" key="4">
    <source>
        <dbReference type="ARBA" id="ARBA00022475"/>
    </source>
</evidence>
<dbReference type="GO" id="GO:0005886">
    <property type="term" value="C:plasma membrane"/>
    <property type="evidence" value="ECO:0007669"/>
    <property type="project" value="UniProtKB-SubCell"/>
</dbReference>
<keyword evidence="3" id="KW-0813">Transport</keyword>
<dbReference type="Proteomes" id="UP000838412">
    <property type="component" value="Chromosome 2"/>
</dbReference>
<name>A0A8J9ZIM9_BRALA</name>
<dbReference type="EMBL" id="OV696687">
    <property type="protein sequence ID" value="CAH1254127.1"/>
    <property type="molecule type" value="Genomic_DNA"/>
</dbReference>
<feature type="compositionally biased region" description="Polar residues" evidence="11">
    <location>
        <begin position="137"/>
        <end position="148"/>
    </location>
</feature>
<evidence type="ECO:0000256" key="12">
    <source>
        <dbReference type="SAM" id="Phobius"/>
    </source>
</evidence>
<feature type="transmembrane region" description="Helical" evidence="12">
    <location>
        <begin position="492"/>
        <end position="510"/>
    </location>
</feature>
<dbReference type="PANTHER" id="PTHR21522:SF32">
    <property type="entry name" value="OTOPETRIN-2"/>
    <property type="match status" value="1"/>
</dbReference>
<keyword evidence="7 12" id="KW-1133">Transmembrane helix</keyword>
<evidence type="ECO:0000256" key="11">
    <source>
        <dbReference type="SAM" id="MobiDB-lite"/>
    </source>
</evidence>
<feature type="transmembrane region" description="Helical" evidence="12">
    <location>
        <begin position="208"/>
        <end position="231"/>
    </location>
</feature>
<keyword evidence="8" id="KW-0406">Ion transport</keyword>
<comment type="similarity">
    <text evidence="2">Belongs to the otopetrin family.</text>
</comment>
<evidence type="ECO:0000256" key="5">
    <source>
        <dbReference type="ARBA" id="ARBA00022692"/>
    </source>
</evidence>
<protein>
    <submittedName>
        <fullName evidence="13">OTOP2 protein</fullName>
    </submittedName>
</protein>
<feature type="transmembrane region" description="Helical" evidence="12">
    <location>
        <begin position="522"/>
        <end position="544"/>
    </location>
</feature>
<dbReference type="OrthoDB" id="6429739at2759"/>
<feature type="transmembrane region" description="Helical" evidence="12">
    <location>
        <begin position="285"/>
        <end position="308"/>
    </location>
</feature>